<feature type="region of interest" description="Disordered" evidence="1">
    <location>
        <begin position="96"/>
        <end position="122"/>
    </location>
</feature>
<accession>A0A3B3ZLH6</accession>
<proteinExistence type="predicted"/>
<evidence type="ECO:0000256" key="1">
    <source>
        <dbReference type="SAM" id="MobiDB-lite"/>
    </source>
</evidence>
<name>A0A3B3ZLH6_9GOBI</name>
<dbReference type="Proteomes" id="UP000261520">
    <property type="component" value="Unplaced"/>
</dbReference>
<evidence type="ECO:0000313" key="2">
    <source>
        <dbReference type="Ensembl" id="ENSPMGP00000005483.1"/>
    </source>
</evidence>
<reference evidence="2" key="2">
    <citation type="submission" date="2025-09" db="UniProtKB">
        <authorList>
            <consortium name="Ensembl"/>
        </authorList>
    </citation>
    <scope>IDENTIFICATION</scope>
</reference>
<organism evidence="2 3">
    <name type="scientific">Periophthalmus magnuspinnatus</name>
    <dbReference type="NCBI Taxonomy" id="409849"/>
    <lineage>
        <taxon>Eukaryota</taxon>
        <taxon>Metazoa</taxon>
        <taxon>Chordata</taxon>
        <taxon>Craniata</taxon>
        <taxon>Vertebrata</taxon>
        <taxon>Euteleostomi</taxon>
        <taxon>Actinopterygii</taxon>
        <taxon>Neopterygii</taxon>
        <taxon>Teleostei</taxon>
        <taxon>Neoteleostei</taxon>
        <taxon>Acanthomorphata</taxon>
        <taxon>Gobiaria</taxon>
        <taxon>Gobiiformes</taxon>
        <taxon>Gobioidei</taxon>
        <taxon>Gobiidae</taxon>
        <taxon>Oxudercinae</taxon>
        <taxon>Periophthalmus</taxon>
    </lineage>
</organism>
<dbReference type="Ensembl" id="ENSPMGT00000005817.1">
    <property type="protein sequence ID" value="ENSPMGP00000005483.1"/>
    <property type="gene ID" value="ENSPMGG00000004599.1"/>
</dbReference>
<dbReference type="AlphaFoldDB" id="A0A3B3ZLH6"/>
<sequence>MLFSPAPAAQMHLRNLCVCASVMFDVKFWGCLNVRCERLSCAFCSLSLWPEECGSGLNLPHNKNISRSSTELQCSPKRLSVGPPQVFKIHLQPKRLSAGSPKCSKSVQGRTRAEPGPNQGRTRLELEDLDPELELNLQLDLDPELAPEPDLEPDPELDLELDLDPVLDLEYSYDIILFTHQNDESDSCSYRERSDSLN</sequence>
<reference evidence="2" key="1">
    <citation type="submission" date="2025-08" db="UniProtKB">
        <authorList>
            <consortium name="Ensembl"/>
        </authorList>
    </citation>
    <scope>IDENTIFICATION</scope>
</reference>
<evidence type="ECO:0000313" key="3">
    <source>
        <dbReference type="Proteomes" id="UP000261520"/>
    </source>
</evidence>
<keyword evidence="3" id="KW-1185">Reference proteome</keyword>
<protein>
    <submittedName>
        <fullName evidence="2">Uncharacterized protein</fullName>
    </submittedName>
</protein>